<dbReference type="Pfam" id="PF13858">
    <property type="entry name" value="DUF4199"/>
    <property type="match status" value="1"/>
</dbReference>
<keyword evidence="3" id="KW-1185">Reference proteome</keyword>
<keyword evidence="1" id="KW-0472">Membrane</keyword>
<proteinExistence type="predicted"/>
<reference evidence="2 3" key="1">
    <citation type="submission" date="2018-07" db="EMBL/GenBank/DDBJ databases">
        <title>Genomic Encyclopedia of Type Strains, Phase IV (KMG-IV): sequencing the most valuable type-strain genomes for metagenomic binning, comparative biology and taxonomic classification.</title>
        <authorList>
            <person name="Goeker M."/>
        </authorList>
    </citation>
    <scope>NUCLEOTIDE SEQUENCE [LARGE SCALE GENOMIC DNA]</scope>
    <source>
        <strain evidence="2 3">DSM 101478</strain>
    </source>
</reference>
<keyword evidence="1" id="KW-0812">Transmembrane</keyword>
<feature type="transmembrane region" description="Helical" evidence="1">
    <location>
        <begin position="46"/>
        <end position="68"/>
    </location>
</feature>
<comment type="caution">
    <text evidence="2">The sequence shown here is derived from an EMBL/GenBank/DDBJ whole genome shotgun (WGS) entry which is preliminary data.</text>
</comment>
<feature type="transmembrane region" description="Helical" evidence="1">
    <location>
        <begin position="74"/>
        <end position="94"/>
    </location>
</feature>
<dbReference type="Proteomes" id="UP000255317">
    <property type="component" value="Unassembled WGS sequence"/>
</dbReference>
<protein>
    <submittedName>
        <fullName evidence="2">Uncharacterized protein DUF4199</fullName>
    </submittedName>
</protein>
<sequence length="211" mass="23310">MEFYIFHNKNSVLLVACNNCLFLGTNITNQKTSTKMETQKASVKKIALPYGAVLGLFTVLLSVVVYVMDMTYEQPWWQGAIGFIAMIICIVLGIKTFKKENSGFLSLGEAIKVGLAVAIVAGIFGVIFNIIFMNVIEPDFTTNMLAATEENMIEQNPNMTQEQIDMAMSISETMMSPLIISAISIIMTLFFGFIISLISGLVMKVNRPAHI</sequence>
<name>A0A370QEW3_9FLAO</name>
<dbReference type="EMBL" id="QRAO01000002">
    <property type="protein sequence ID" value="RDK86907.1"/>
    <property type="molecule type" value="Genomic_DNA"/>
</dbReference>
<feature type="transmembrane region" description="Helical" evidence="1">
    <location>
        <begin position="115"/>
        <end position="136"/>
    </location>
</feature>
<dbReference type="InterPro" id="IPR025250">
    <property type="entry name" value="DUF4199"/>
</dbReference>
<feature type="transmembrane region" description="Helical" evidence="1">
    <location>
        <begin position="178"/>
        <end position="202"/>
    </location>
</feature>
<evidence type="ECO:0000313" key="3">
    <source>
        <dbReference type="Proteomes" id="UP000255317"/>
    </source>
</evidence>
<evidence type="ECO:0000256" key="1">
    <source>
        <dbReference type="SAM" id="Phobius"/>
    </source>
</evidence>
<dbReference type="AlphaFoldDB" id="A0A370QEW3"/>
<evidence type="ECO:0000313" key="2">
    <source>
        <dbReference type="EMBL" id="RDK86907.1"/>
    </source>
</evidence>
<keyword evidence="1" id="KW-1133">Transmembrane helix</keyword>
<organism evidence="2 3">
    <name type="scientific">Marinirhabdus gelatinilytica</name>
    <dbReference type="NCBI Taxonomy" id="1703343"/>
    <lineage>
        <taxon>Bacteria</taxon>
        <taxon>Pseudomonadati</taxon>
        <taxon>Bacteroidota</taxon>
        <taxon>Flavobacteriia</taxon>
        <taxon>Flavobacteriales</taxon>
        <taxon>Flavobacteriaceae</taxon>
    </lineage>
</organism>
<gene>
    <name evidence="2" type="ORF">C8D94_10285</name>
</gene>
<accession>A0A370QEW3</accession>